<feature type="domain" description="DUF6589" evidence="2">
    <location>
        <begin position="178"/>
        <end position="358"/>
    </location>
</feature>
<dbReference type="InterPro" id="IPR046496">
    <property type="entry name" value="DUF6589"/>
</dbReference>
<name>A0ABN8PKP7_9CNID</name>
<sequence>QASLCRLGSLRVTTGHSYYYRKLDEFGKKYAASVEKKVKDETTRLQKHHQALTEAPPGASSPPLVTEGQSQQSTVITADKGRKLVFDNFDFKQQVHCMTEQHQNIDVHWVTHLSVENSVSGNHLSSAKPAADAVMQMENGVCLPTRHEHHLQRENYITLTERAIVEIQCLACLKPVVCKHIPHQYSKEMAEKSEMVLHTHSEKVPEKNDMFNYQCSFLEYGMLILNFFHAIKEGDGQRTFRCWKFQLPYLRNDPGSTKYALEALGMIFQVYALLPPKHTHDLVWNRTALLKSGLGHNIPLDLLLEFFNRLLKEVRKKLGPNATNHKAIDRYCHAIDFTKALLDNFNQECCVIRRSGHHYELSVVSDLRKIVTELITQRAFCWTPGRAYEHFNGINSTLLSDFDLQDMFR</sequence>
<protein>
    <recommendedName>
        <fullName evidence="2">DUF6589 domain-containing protein</fullName>
    </recommendedName>
</protein>
<evidence type="ECO:0000313" key="3">
    <source>
        <dbReference type="EMBL" id="CAH3145801.1"/>
    </source>
</evidence>
<dbReference type="Pfam" id="PF20231">
    <property type="entry name" value="DUF6589"/>
    <property type="match status" value="1"/>
</dbReference>
<proteinExistence type="predicted"/>
<evidence type="ECO:0000259" key="2">
    <source>
        <dbReference type="Pfam" id="PF20231"/>
    </source>
</evidence>
<feature type="region of interest" description="Disordered" evidence="1">
    <location>
        <begin position="43"/>
        <end position="73"/>
    </location>
</feature>
<evidence type="ECO:0000313" key="4">
    <source>
        <dbReference type="Proteomes" id="UP001159427"/>
    </source>
</evidence>
<evidence type="ECO:0000256" key="1">
    <source>
        <dbReference type="SAM" id="MobiDB-lite"/>
    </source>
</evidence>
<dbReference type="Proteomes" id="UP001159427">
    <property type="component" value="Unassembled WGS sequence"/>
</dbReference>
<feature type="non-terminal residue" evidence="3">
    <location>
        <position position="1"/>
    </location>
</feature>
<keyword evidence="4" id="KW-1185">Reference proteome</keyword>
<reference evidence="3 4" key="1">
    <citation type="submission" date="2022-05" db="EMBL/GenBank/DDBJ databases">
        <authorList>
            <consortium name="Genoscope - CEA"/>
            <person name="William W."/>
        </authorList>
    </citation>
    <scope>NUCLEOTIDE SEQUENCE [LARGE SCALE GENOMIC DNA]</scope>
</reference>
<dbReference type="EMBL" id="CALNXI010000900">
    <property type="protein sequence ID" value="CAH3145801.1"/>
    <property type="molecule type" value="Genomic_DNA"/>
</dbReference>
<organism evidence="3 4">
    <name type="scientific">Porites evermanni</name>
    <dbReference type="NCBI Taxonomy" id="104178"/>
    <lineage>
        <taxon>Eukaryota</taxon>
        <taxon>Metazoa</taxon>
        <taxon>Cnidaria</taxon>
        <taxon>Anthozoa</taxon>
        <taxon>Hexacorallia</taxon>
        <taxon>Scleractinia</taxon>
        <taxon>Fungiina</taxon>
        <taxon>Poritidae</taxon>
        <taxon>Porites</taxon>
    </lineage>
</organism>
<comment type="caution">
    <text evidence="3">The sequence shown here is derived from an EMBL/GenBank/DDBJ whole genome shotgun (WGS) entry which is preliminary data.</text>
</comment>
<gene>
    <name evidence="3" type="ORF">PEVE_00043777</name>
</gene>
<accession>A0ABN8PKP7</accession>